<proteinExistence type="predicted"/>
<evidence type="ECO:0000313" key="1">
    <source>
        <dbReference type="EMBL" id="KIP04707.1"/>
    </source>
</evidence>
<dbReference type="Proteomes" id="UP000053257">
    <property type="component" value="Unassembled WGS sequence"/>
</dbReference>
<name>A0A0C3S3Z0_PHLG1</name>
<protein>
    <submittedName>
        <fullName evidence="1">Uncharacterized protein</fullName>
    </submittedName>
</protein>
<reference evidence="1 2" key="1">
    <citation type="journal article" date="2014" name="PLoS Genet.">
        <title>Analysis of the Phlebiopsis gigantea genome, transcriptome and secretome provides insight into its pioneer colonization strategies of wood.</title>
        <authorList>
            <person name="Hori C."/>
            <person name="Ishida T."/>
            <person name="Igarashi K."/>
            <person name="Samejima M."/>
            <person name="Suzuki H."/>
            <person name="Master E."/>
            <person name="Ferreira P."/>
            <person name="Ruiz-Duenas F.J."/>
            <person name="Held B."/>
            <person name="Canessa P."/>
            <person name="Larrondo L.F."/>
            <person name="Schmoll M."/>
            <person name="Druzhinina I.S."/>
            <person name="Kubicek C.P."/>
            <person name="Gaskell J.A."/>
            <person name="Kersten P."/>
            <person name="St John F."/>
            <person name="Glasner J."/>
            <person name="Sabat G."/>
            <person name="Splinter BonDurant S."/>
            <person name="Syed K."/>
            <person name="Yadav J."/>
            <person name="Mgbeahuruike A.C."/>
            <person name="Kovalchuk A."/>
            <person name="Asiegbu F.O."/>
            <person name="Lackner G."/>
            <person name="Hoffmeister D."/>
            <person name="Rencoret J."/>
            <person name="Gutierrez A."/>
            <person name="Sun H."/>
            <person name="Lindquist E."/>
            <person name="Barry K."/>
            <person name="Riley R."/>
            <person name="Grigoriev I.V."/>
            <person name="Henrissat B."/>
            <person name="Kues U."/>
            <person name="Berka R.M."/>
            <person name="Martinez A.T."/>
            <person name="Covert S.F."/>
            <person name="Blanchette R.A."/>
            <person name="Cullen D."/>
        </authorList>
    </citation>
    <scope>NUCLEOTIDE SEQUENCE [LARGE SCALE GENOMIC DNA]</scope>
    <source>
        <strain evidence="1 2">11061_1 CR5-6</strain>
    </source>
</reference>
<dbReference type="EMBL" id="KN840565">
    <property type="protein sequence ID" value="KIP04707.1"/>
    <property type="molecule type" value="Genomic_DNA"/>
</dbReference>
<keyword evidence="2" id="KW-1185">Reference proteome</keyword>
<evidence type="ECO:0000313" key="2">
    <source>
        <dbReference type="Proteomes" id="UP000053257"/>
    </source>
</evidence>
<gene>
    <name evidence="1" type="ORF">PHLGIDRAFT_182884</name>
</gene>
<organism evidence="1 2">
    <name type="scientific">Phlebiopsis gigantea (strain 11061_1 CR5-6)</name>
    <name type="common">White-rot fungus</name>
    <name type="synonym">Peniophora gigantea</name>
    <dbReference type="NCBI Taxonomy" id="745531"/>
    <lineage>
        <taxon>Eukaryota</taxon>
        <taxon>Fungi</taxon>
        <taxon>Dikarya</taxon>
        <taxon>Basidiomycota</taxon>
        <taxon>Agaricomycotina</taxon>
        <taxon>Agaricomycetes</taxon>
        <taxon>Polyporales</taxon>
        <taxon>Phanerochaetaceae</taxon>
        <taxon>Phlebiopsis</taxon>
    </lineage>
</organism>
<dbReference type="HOGENOM" id="CLU_1098830_0_0_1"/>
<dbReference type="AlphaFoldDB" id="A0A0C3S3Z0"/>
<sequence length="253" mass="28597">MGRKDIDHSASDERPSRIASFPQELLDHFMEPLHDDKKTVENASLTSKAFFAANRPQLFSRITLGEPQFLAFLDFAKHHRSQVRLTWRLTFAGTLYNAETYAPTVPNIFPVLYPCYPPSPLLRRLFDPVQHRRQLANPICEPPDEVVDKSWRRPRQKALDHVSSLFDILPNLSDLHANHLNVPDPAPLERPEFESGCLDSGIGRARGLKTFTIGDYSVCVPGDTWLRGLVAAAGASRLHALNLRSLRAKDLRD</sequence>
<accession>A0A0C3S3Z0</accession>